<dbReference type="PANTHER" id="PTHR30329">
    <property type="entry name" value="STATOR ELEMENT OF FLAGELLAR MOTOR COMPLEX"/>
    <property type="match status" value="1"/>
</dbReference>
<accession>A0A0N0Z8N1</accession>
<dbReference type="RefSeq" id="WP_053908372.1">
    <property type="nucleotide sequence ID" value="NZ_CAWMUS010000018.1"/>
</dbReference>
<dbReference type="InterPro" id="IPR006664">
    <property type="entry name" value="OMP_bac"/>
</dbReference>
<keyword evidence="4" id="KW-1133">Transmembrane helix</keyword>
<name>A0A0N0Z8N1_9GAMM</name>
<dbReference type="Proteomes" id="UP000053226">
    <property type="component" value="Unassembled WGS sequence"/>
</dbReference>
<keyword evidence="4" id="KW-0812">Transmembrane</keyword>
<evidence type="ECO:0000256" key="1">
    <source>
        <dbReference type="ARBA" id="ARBA00004442"/>
    </source>
</evidence>
<dbReference type="PANTHER" id="PTHR30329:SF20">
    <property type="entry name" value="EXPORTED PROTEIN"/>
    <property type="match status" value="1"/>
</dbReference>
<dbReference type="OrthoDB" id="345640at2"/>
<feature type="transmembrane region" description="Helical" evidence="4">
    <location>
        <begin position="31"/>
        <end position="50"/>
    </location>
</feature>
<dbReference type="SUPFAM" id="SSF103088">
    <property type="entry name" value="OmpA-like"/>
    <property type="match status" value="1"/>
</dbReference>
<comment type="subcellular location">
    <subcellularLocation>
        <location evidence="1">Cell outer membrane</location>
    </subcellularLocation>
</comment>
<evidence type="ECO:0000256" key="4">
    <source>
        <dbReference type="SAM" id="Phobius"/>
    </source>
</evidence>
<feature type="domain" description="OmpA-like" evidence="5">
    <location>
        <begin position="435"/>
        <end position="553"/>
    </location>
</feature>
<dbReference type="GO" id="GO:0009279">
    <property type="term" value="C:cell outer membrane"/>
    <property type="evidence" value="ECO:0007669"/>
    <property type="project" value="UniProtKB-SubCell"/>
</dbReference>
<feature type="transmembrane region" description="Helical" evidence="4">
    <location>
        <begin position="7"/>
        <end position="25"/>
    </location>
</feature>
<protein>
    <recommendedName>
        <fullName evidence="5">OmpA-like domain-containing protein</fullName>
    </recommendedName>
</protein>
<evidence type="ECO:0000256" key="3">
    <source>
        <dbReference type="PROSITE-ProRule" id="PRU00473"/>
    </source>
</evidence>
<proteinExistence type="predicted"/>
<dbReference type="AlphaFoldDB" id="A0A0N0Z8N1"/>
<sequence>MRKSIKPLITLFSAGLFLWLLWEFWSLGRTISIFITLLVIVITGVFLFWYRKQQLHTIDTHFIDALPPQDYQGAIVLVCGQSAALFAEQQSRRETALGWYLPIHTPTELTHYVQTIAEYAPSLFSRLSILYAVLPEQIIQTETLAQDVLDWRRAIGESRLKTNHNLPFWVSVYLSNSDILDQDFLNDNQDSPWFTLLKHQPEFVVEQEGTTAKPFSVWSDSPQFNHQQILQNSLWFDALLDWLNTIFVPMLTTAQTGAPILTPSAWAIQCSSVNRQLNNIWQQYIETKTGLPLIETAQTGHLLPLPDVLLRRLNHDVSLSQRERLIGIIGLIFGIFLVGALCGSYQHNRQLIRHIGEDAARFLHLPDSPLLPKETSYRQLQNDAAQLARWEREGIPTAYSLALYQGSYLLPYLQTLLSSWAPPSSPTPAPVIIQQAPQMISLDSLALFDVGQYTLKTNATKVLVNALINIQAKPGWLIVVSGYTDNTGNPELNQKISLKRAESVRDWMIETSDIDPTCFAVQGYGQNHPIADNDTTEGRARNRRVEIRLMPQADACRALSNKTVQSMDDGTHSTMKEK</sequence>
<evidence type="ECO:0000259" key="5">
    <source>
        <dbReference type="PROSITE" id="PS51123"/>
    </source>
</evidence>
<dbReference type="EMBL" id="LGAA01000018">
    <property type="protein sequence ID" value="KPD02828.1"/>
    <property type="molecule type" value="Genomic_DNA"/>
</dbReference>
<feature type="transmembrane region" description="Helical" evidence="4">
    <location>
        <begin position="325"/>
        <end position="346"/>
    </location>
</feature>
<dbReference type="Pfam" id="PF00691">
    <property type="entry name" value="OmpA"/>
    <property type="match status" value="1"/>
</dbReference>
<dbReference type="InterPro" id="IPR036737">
    <property type="entry name" value="OmpA-like_sf"/>
</dbReference>
<dbReference type="PROSITE" id="PS51123">
    <property type="entry name" value="OMPA_2"/>
    <property type="match status" value="1"/>
</dbReference>
<dbReference type="CDD" id="cd07185">
    <property type="entry name" value="OmpA_C-like"/>
    <property type="match status" value="1"/>
</dbReference>
<evidence type="ECO:0000313" key="6">
    <source>
        <dbReference type="EMBL" id="KPD02828.1"/>
    </source>
</evidence>
<keyword evidence="7" id="KW-1185">Reference proteome</keyword>
<comment type="caution">
    <text evidence="6">The sequence shown here is derived from an EMBL/GenBank/DDBJ whole genome shotgun (WGS) entry which is preliminary data.</text>
</comment>
<gene>
    <name evidence="6" type="ORF">M992_1985</name>
</gene>
<dbReference type="Gene3D" id="3.30.1330.60">
    <property type="entry name" value="OmpA-like domain"/>
    <property type="match status" value="1"/>
</dbReference>
<evidence type="ECO:0000256" key="2">
    <source>
        <dbReference type="ARBA" id="ARBA00023136"/>
    </source>
</evidence>
<organism evidence="6 7">
    <name type="scientific">Moellerella wisconsensis ATCC 35017</name>
    <dbReference type="NCBI Taxonomy" id="1354267"/>
    <lineage>
        <taxon>Bacteria</taxon>
        <taxon>Pseudomonadati</taxon>
        <taxon>Pseudomonadota</taxon>
        <taxon>Gammaproteobacteria</taxon>
        <taxon>Enterobacterales</taxon>
        <taxon>Morganellaceae</taxon>
        <taxon>Moellerella</taxon>
    </lineage>
</organism>
<keyword evidence="2 3" id="KW-0472">Membrane</keyword>
<dbReference type="InterPro" id="IPR050330">
    <property type="entry name" value="Bact_OuterMem_StrucFunc"/>
</dbReference>
<dbReference type="PRINTS" id="PR01021">
    <property type="entry name" value="OMPADOMAIN"/>
</dbReference>
<reference evidence="6 7" key="1">
    <citation type="submission" date="2015-07" db="EMBL/GenBank/DDBJ databases">
        <title>ATOL: Assembling a taxonomically balanced genome-scale reconstruction of the evolutionary history of the Enterobacteriaceae.</title>
        <authorList>
            <person name="Plunkett G.III."/>
            <person name="Neeno-Eckwall E.C."/>
            <person name="Glasner J.D."/>
            <person name="Perna N.T."/>
        </authorList>
    </citation>
    <scope>NUCLEOTIDE SEQUENCE [LARGE SCALE GENOMIC DNA]</scope>
    <source>
        <strain evidence="6 7">ATCC 35017</strain>
    </source>
</reference>
<dbReference type="InterPro" id="IPR006665">
    <property type="entry name" value="OmpA-like"/>
</dbReference>
<evidence type="ECO:0000313" key="7">
    <source>
        <dbReference type="Proteomes" id="UP000053226"/>
    </source>
</evidence>